<dbReference type="AlphaFoldDB" id="A0A7D3YA94"/>
<name>A0A7D3YA94_9BACL</name>
<proteinExistence type="predicted"/>
<dbReference type="Proteomes" id="UP000503088">
    <property type="component" value="Chromosome"/>
</dbReference>
<dbReference type="KEGG" id="kpul:GXN76_10295"/>
<protein>
    <submittedName>
        <fullName evidence="1">Uncharacterized protein</fullName>
    </submittedName>
</protein>
<organism evidence="1 2">
    <name type="scientific">Kroppenstedtia pulmonis</name>
    <dbReference type="NCBI Taxonomy" id="1380685"/>
    <lineage>
        <taxon>Bacteria</taxon>
        <taxon>Bacillati</taxon>
        <taxon>Bacillota</taxon>
        <taxon>Bacilli</taxon>
        <taxon>Bacillales</taxon>
        <taxon>Thermoactinomycetaceae</taxon>
        <taxon>Kroppenstedtia</taxon>
    </lineage>
</organism>
<gene>
    <name evidence="1" type="ORF">GXN76_10295</name>
</gene>
<dbReference type="EMBL" id="CP048104">
    <property type="protein sequence ID" value="QKG84821.1"/>
    <property type="molecule type" value="Genomic_DNA"/>
</dbReference>
<reference evidence="1 2" key="1">
    <citation type="submission" date="2020-01" db="EMBL/GenBank/DDBJ databases">
        <authorList>
            <person name="Gulvik C.A."/>
            <person name="Batra D.G."/>
        </authorList>
    </citation>
    <scope>NUCLEOTIDE SEQUENCE [LARGE SCALE GENOMIC DNA]</scope>
    <source>
        <strain evidence="1 2">W9323</strain>
    </source>
</reference>
<accession>A0A7D3YA94</accession>
<sequence>MSGNVRRIPALSNWVYWAKLYNTRFQARCLAARMQEDWWLYGYESPDEVEVFQSRRGRYGVRYIWKHHHK</sequence>
<keyword evidence="2" id="KW-1185">Reference proteome</keyword>
<evidence type="ECO:0000313" key="1">
    <source>
        <dbReference type="EMBL" id="QKG84821.1"/>
    </source>
</evidence>
<evidence type="ECO:0000313" key="2">
    <source>
        <dbReference type="Proteomes" id="UP000503088"/>
    </source>
</evidence>